<dbReference type="GeneID" id="27924249"/>
<dbReference type="InterPro" id="IPR007765">
    <property type="entry name" value="Baculo_p24"/>
</dbReference>
<accession>A0A172WZA1</accession>
<evidence type="ECO:0000313" key="2">
    <source>
        <dbReference type="Proteomes" id="UP000203996"/>
    </source>
</evidence>
<keyword evidence="2" id="KW-1185">Reference proteome</keyword>
<dbReference type="KEGG" id="vg:27924249"/>
<dbReference type="Proteomes" id="UP000203996">
    <property type="component" value="Segment"/>
</dbReference>
<organism evidence="1 2">
    <name type="scientific">Catopsilia pomona nucleopolyhedrovirus</name>
    <dbReference type="NCBI Taxonomy" id="1850906"/>
    <lineage>
        <taxon>Viruses</taxon>
        <taxon>Viruses incertae sedis</taxon>
        <taxon>Naldaviricetes</taxon>
        <taxon>Lefavirales</taxon>
        <taxon>Baculoviridae</taxon>
        <taxon>Alphabaculovirus</taxon>
        <taxon>Alphabaculovirus capomonae</taxon>
    </lineage>
</organism>
<gene>
    <name evidence="1" type="primary">p24</name>
    <name evidence="1" type="ORF">CapoNPV_025</name>
</gene>
<sequence length="228" mass="25339">MNTNINGNIIVESKHRGGDNAVDTRKFMYDTPYSNSSGGGNNGLEVVIITNAFGDHDGYLELTAATKLTSPFLTGTHSSSNALWNNVAPSHKLIKNNKNYIHVFSLCKYLCNYNLNAKKHPPEYYTLKSIICDLLLGSQSKAFDPVCEVKTQLCAIQESINETIAILNNHVIAANDKNNSGDSFNDSIKKLYESVQNLQNEHNTKITFSTETILDNIKNIKDLMCMNK</sequence>
<reference evidence="1 2" key="1">
    <citation type="journal article" date="2016" name="PLoS ONE">
        <title>Genome Sequencing and Analysis of Catopsilia pomona nucleopolyhedrovirus: A Distinct Species in Group I Alphabaculovirus.</title>
        <authorList>
            <person name="Wang J."/>
            <person name="Zhu Z."/>
            <person name="Zhang L."/>
            <person name="Hou D."/>
            <person name="Wang M."/>
            <person name="Arif B."/>
            <person name="Kou Z."/>
            <person name="Wang H."/>
            <person name="Deng F."/>
            <person name="Hu Z."/>
        </authorList>
    </citation>
    <scope>NUCLEOTIDE SEQUENCE [LARGE SCALE GENOMIC DNA]</scope>
    <source>
        <strain evidence="1">416</strain>
    </source>
</reference>
<protein>
    <submittedName>
        <fullName evidence="1">p24</fullName>
    </submittedName>
</protein>
<dbReference type="EMBL" id="KU565883">
    <property type="protein sequence ID" value="ANF29673.1"/>
    <property type="molecule type" value="Genomic_DNA"/>
</dbReference>
<evidence type="ECO:0000313" key="1">
    <source>
        <dbReference type="EMBL" id="ANF29673.1"/>
    </source>
</evidence>
<proteinExistence type="predicted"/>
<name>A0A172WZA1_9ABAC</name>
<dbReference type="GO" id="GO:0019028">
    <property type="term" value="C:viral capsid"/>
    <property type="evidence" value="ECO:0007669"/>
    <property type="project" value="InterPro"/>
</dbReference>
<dbReference type="Pfam" id="PF05073">
    <property type="entry name" value="Baculo_p24"/>
    <property type="match status" value="1"/>
</dbReference>
<dbReference type="RefSeq" id="YP_009255282.1">
    <property type="nucleotide sequence ID" value="NC_030240.1"/>
</dbReference>
<dbReference type="OrthoDB" id="18599at10239"/>